<sequence length="224" mass="22868">MRLFWLVMALFAAILVPFLLFGDYFEALASLAAEHRLSTPGAVAVIAGLLALDVFLPVPSSVVSAAAGVLLGFFSGTAVIWAGMTVSCVLGYLVGARSTSLTRRLVGEAGLARAAATARRHGLIALALCRPVPVLAEASVVLAGTTRVRPGRFLLVCGSSNLGVAAVYAGVGAWSVSVNSFLLAFLAALALPGLALVVAGRWTGRAGAARRRPGRADADRGAAV</sequence>
<dbReference type="Pfam" id="PF09335">
    <property type="entry name" value="VTT_dom"/>
    <property type="match status" value="1"/>
</dbReference>
<evidence type="ECO:0000256" key="7">
    <source>
        <dbReference type="SAM" id="Phobius"/>
    </source>
</evidence>
<dbReference type="EMBL" id="JBEOZY010000030">
    <property type="protein sequence ID" value="MER6167726.1"/>
    <property type="molecule type" value="Genomic_DNA"/>
</dbReference>
<keyword evidence="10" id="KW-1185">Reference proteome</keyword>
<dbReference type="InterPro" id="IPR032816">
    <property type="entry name" value="VTT_dom"/>
</dbReference>
<evidence type="ECO:0000259" key="8">
    <source>
        <dbReference type="Pfam" id="PF09335"/>
    </source>
</evidence>
<evidence type="ECO:0000256" key="5">
    <source>
        <dbReference type="ARBA" id="ARBA00022989"/>
    </source>
</evidence>
<comment type="similarity">
    <text evidence="2">Belongs to the DedA family.</text>
</comment>
<gene>
    <name evidence="9" type="ORF">ABT188_24790</name>
</gene>
<organism evidence="9 10">
    <name type="scientific">Streptomyces violaceorubidus</name>
    <dbReference type="NCBI Taxonomy" id="284042"/>
    <lineage>
        <taxon>Bacteria</taxon>
        <taxon>Bacillati</taxon>
        <taxon>Actinomycetota</taxon>
        <taxon>Actinomycetes</taxon>
        <taxon>Kitasatosporales</taxon>
        <taxon>Streptomycetaceae</taxon>
        <taxon>Streptomyces</taxon>
    </lineage>
</organism>
<evidence type="ECO:0000256" key="2">
    <source>
        <dbReference type="ARBA" id="ARBA00010792"/>
    </source>
</evidence>
<keyword evidence="6 7" id="KW-0472">Membrane</keyword>
<evidence type="ECO:0000256" key="4">
    <source>
        <dbReference type="ARBA" id="ARBA00022692"/>
    </source>
</evidence>
<proteinExistence type="inferred from homology"/>
<feature type="transmembrane region" description="Helical" evidence="7">
    <location>
        <begin position="153"/>
        <end position="175"/>
    </location>
</feature>
<keyword evidence="3" id="KW-1003">Cell membrane</keyword>
<feature type="domain" description="VTT" evidence="8">
    <location>
        <begin position="58"/>
        <end position="173"/>
    </location>
</feature>
<reference evidence="9 10" key="1">
    <citation type="submission" date="2024-06" db="EMBL/GenBank/DDBJ databases">
        <title>The Natural Products Discovery Center: Release of the First 8490 Sequenced Strains for Exploring Actinobacteria Biosynthetic Diversity.</title>
        <authorList>
            <person name="Kalkreuter E."/>
            <person name="Kautsar S.A."/>
            <person name="Yang D."/>
            <person name="Bader C.D."/>
            <person name="Teijaro C.N."/>
            <person name="Fluegel L."/>
            <person name="Davis C.M."/>
            <person name="Simpson J.R."/>
            <person name="Lauterbach L."/>
            <person name="Steele A.D."/>
            <person name="Gui C."/>
            <person name="Meng S."/>
            <person name="Li G."/>
            <person name="Viehrig K."/>
            <person name="Ye F."/>
            <person name="Su P."/>
            <person name="Kiefer A.F."/>
            <person name="Nichols A."/>
            <person name="Cepeda A.J."/>
            <person name="Yan W."/>
            <person name="Fan B."/>
            <person name="Jiang Y."/>
            <person name="Adhikari A."/>
            <person name="Zheng C.-J."/>
            <person name="Schuster L."/>
            <person name="Cowan T.M."/>
            <person name="Smanski M.J."/>
            <person name="Chevrette M.G."/>
            <person name="De Carvalho L.P.S."/>
            <person name="Shen B."/>
        </authorList>
    </citation>
    <scope>NUCLEOTIDE SEQUENCE [LARGE SCALE GENOMIC DNA]</scope>
    <source>
        <strain evidence="9 10">NPDC001615</strain>
    </source>
</reference>
<accession>A0ABV1T184</accession>
<feature type="transmembrane region" description="Helical" evidence="7">
    <location>
        <begin position="62"/>
        <end position="95"/>
    </location>
</feature>
<dbReference type="InterPro" id="IPR051311">
    <property type="entry name" value="DedA_domain"/>
</dbReference>
<comment type="caution">
    <text evidence="9">The sequence shown here is derived from an EMBL/GenBank/DDBJ whole genome shotgun (WGS) entry which is preliminary data.</text>
</comment>
<feature type="transmembrane region" description="Helical" evidence="7">
    <location>
        <begin position="6"/>
        <end position="25"/>
    </location>
</feature>
<name>A0ABV1T184_9ACTN</name>
<feature type="transmembrane region" description="Helical" evidence="7">
    <location>
        <begin position="181"/>
        <end position="202"/>
    </location>
</feature>
<comment type="subcellular location">
    <subcellularLocation>
        <location evidence="1">Cell membrane</location>
        <topology evidence="1">Multi-pass membrane protein</topology>
    </subcellularLocation>
</comment>
<dbReference type="PANTHER" id="PTHR42709">
    <property type="entry name" value="ALKALINE PHOSPHATASE LIKE PROTEIN"/>
    <property type="match status" value="1"/>
</dbReference>
<evidence type="ECO:0000256" key="6">
    <source>
        <dbReference type="ARBA" id="ARBA00023136"/>
    </source>
</evidence>
<protein>
    <submittedName>
        <fullName evidence="9">VTT domain-containing protein</fullName>
    </submittedName>
</protein>
<keyword evidence="4 7" id="KW-0812">Transmembrane</keyword>
<evidence type="ECO:0000256" key="1">
    <source>
        <dbReference type="ARBA" id="ARBA00004651"/>
    </source>
</evidence>
<dbReference type="Proteomes" id="UP001496720">
    <property type="component" value="Unassembled WGS sequence"/>
</dbReference>
<evidence type="ECO:0000256" key="3">
    <source>
        <dbReference type="ARBA" id="ARBA00022475"/>
    </source>
</evidence>
<dbReference type="RefSeq" id="WP_352149159.1">
    <property type="nucleotide sequence ID" value="NZ_JBEOZY010000030.1"/>
</dbReference>
<evidence type="ECO:0000313" key="10">
    <source>
        <dbReference type="Proteomes" id="UP001496720"/>
    </source>
</evidence>
<feature type="transmembrane region" description="Helical" evidence="7">
    <location>
        <begin position="37"/>
        <end position="56"/>
    </location>
</feature>
<keyword evidence="5 7" id="KW-1133">Transmembrane helix</keyword>
<evidence type="ECO:0000313" key="9">
    <source>
        <dbReference type="EMBL" id="MER6167726.1"/>
    </source>
</evidence>
<dbReference type="PANTHER" id="PTHR42709:SF6">
    <property type="entry name" value="UNDECAPRENYL PHOSPHATE TRANSPORTER A"/>
    <property type="match status" value="1"/>
</dbReference>